<dbReference type="PANTHER" id="PTHR10672">
    <property type="entry name" value="ADDUCIN"/>
    <property type="match status" value="1"/>
</dbReference>
<protein>
    <submittedName>
        <fullName evidence="3">Class II aldolase/adducin family protein</fullName>
    </submittedName>
</protein>
<organism evidence="3">
    <name type="scientific">Methyloraptor flagellatus</name>
    <dbReference type="NCBI Taxonomy" id="3162530"/>
    <lineage>
        <taxon>Bacteria</taxon>
        <taxon>Pseudomonadati</taxon>
        <taxon>Pseudomonadota</taxon>
        <taxon>Alphaproteobacteria</taxon>
        <taxon>Hyphomicrobiales</taxon>
        <taxon>Ancalomicrobiaceae</taxon>
        <taxon>Methyloraptor</taxon>
    </lineage>
</organism>
<dbReference type="InterPro" id="IPR036409">
    <property type="entry name" value="Aldolase_II/adducin_N_sf"/>
</dbReference>
<dbReference type="GO" id="GO:0005856">
    <property type="term" value="C:cytoskeleton"/>
    <property type="evidence" value="ECO:0007669"/>
    <property type="project" value="TreeGrafter"/>
</dbReference>
<accession>A0AAU7X808</accession>
<dbReference type="Gene3D" id="3.40.225.10">
    <property type="entry name" value="Class II aldolase/adducin N-terminal domain"/>
    <property type="match status" value="1"/>
</dbReference>
<sequence length="260" mass="28767">MTIAVATPSAGRPAGMSEAEWAVRVELAACYRLIAHFRMTDLIYTHCTVRVPDEPGRFLINPYGWRWDEITASSLVKIDVDGNKVDAHRPERVNPAGFTIHSAVHMSRHDAACVIHTHTKAGMAVSALKEGLLPLTQIAMQYHGRVGYHAYEGIALDLDERERIIADLGSKPVLILRNHGLLTVGRTVAEAFSHMYYVDKACEVQLAAQATGAALDMPSLAVAERVGRQFDQMAFDDGDLLLEWAAHLRLLDRLDPSYKL</sequence>
<dbReference type="KEGG" id="mflg:ABS361_17615"/>
<dbReference type="PANTHER" id="PTHR10672:SF3">
    <property type="entry name" value="PROTEIN HU-LI TAI SHAO"/>
    <property type="match status" value="1"/>
</dbReference>
<name>A0AAU7X808_9HYPH</name>
<dbReference type="SMART" id="SM01007">
    <property type="entry name" value="Aldolase_II"/>
    <property type="match status" value="1"/>
</dbReference>
<dbReference type="GO" id="GO:0051015">
    <property type="term" value="F:actin filament binding"/>
    <property type="evidence" value="ECO:0007669"/>
    <property type="project" value="TreeGrafter"/>
</dbReference>
<dbReference type="InterPro" id="IPR001303">
    <property type="entry name" value="Aldolase_II/adducin_N"/>
</dbReference>
<evidence type="ECO:0000313" key="3">
    <source>
        <dbReference type="EMBL" id="XBY43862.1"/>
    </source>
</evidence>
<reference evidence="3" key="1">
    <citation type="submission" date="2024-06" db="EMBL/GenBank/DDBJ databases">
        <title>Methylostella associata gen. nov., sp. nov., a novel Ancalomicrobiaceae-affiliated facultatively methylotrophic bacteria that feed on methanotrophs of the genus Methylococcus.</title>
        <authorList>
            <person name="Saltykova V."/>
            <person name="Danilova O.V."/>
            <person name="Oshkin I.Y."/>
            <person name="Belova S.E."/>
            <person name="Pimenov N.V."/>
            <person name="Dedysh S.N."/>
        </authorList>
    </citation>
    <scope>NUCLEOTIDE SEQUENCE</scope>
    <source>
        <strain evidence="3">S20</strain>
    </source>
</reference>
<comment type="similarity">
    <text evidence="1">Belongs to the aldolase class II family.</text>
</comment>
<evidence type="ECO:0000256" key="1">
    <source>
        <dbReference type="ARBA" id="ARBA00037961"/>
    </source>
</evidence>
<dbReference type="InterPro" id="IPR051017">
    <property type="entry name" value="Aldolase-II_Adducin_sf"/>
</dbReference>
<gene>
    <name evidence="3" type="ORF">ABS361_17615</name>
</gene>
<dbReference type="Pfam" id="PF00596">
    <property type="entry name" value="Aldolase_II"/>
    <property type="match status" value="1"/>
</dbReference>
<dbReference type="NCBIfam" id="NF005451">
    <property type="entry name" value="PRK07044.1"/>
    <property type="match status" value="1"/>
</dbReference>
<feature type="domain" description="Class II aldolase/adducin N-terminal" evidence="2">
    <location>
        <begin position="25"/>
        <end position="206"/>
    </location>
</feature>
<proteinExistence type="inferred from homology"/>
<dbReference type="AlphaFoldDB" id="A0AAU7X808"/>
<evidence type="ECO:0000259" key="2">
    <source>
        <dbReference type="SMART" id="SM01007"/>
    </source>
</evidence>
<dbReference type="SUPFAM" id="SSF53639">
    <property type="entry name" value="AraD/HMP-PK domain-like"/>
    <property type="match status" value="1"/>
</dbReference>
<dbReference type="EMBL" id="CP158568">
    <property type="protein sequence ID" value="XBY43862.1"/>
    <property type="molecule type" value="Genomic_DNA"/>
</dbReference>